<dbReference type="Proteomes" id="UP000005666">
    <property type="component" value="Chromosome 5"/>
</dbReference>
<feature type="domain" description="Sfi1 spindle body" evidence="2">
    <location>
        <begin position="438"/>
        <end position="781"/>
    </location>
</feature>
<proteinExistence type="predicted"/>
<dbReference type="HOGENOM" id="CLU_304658_0_0_1"/>
<organism evidence="4 5">
    <name type="scientific">Tetrapisispora phaffii (strain ATCC 24235 / CBS 4417 / NBRC 1672 / NRRL Y-8282 / UCD 70-5)</name>
    <name type="common">Yeast</name>
    <name type="synonym">Fabospora phaffii</name>
    <dbReference type="NCBI Taxonomy" id="1071381"/>
    <lineage>
        <taxon>Eukaryota</taxon>
        <taxon>Fungi</taxon>
        <taxon>Dikarya</taxon>
        <taxon>Ascomycota</taxon>
        <taxon>Saccharomycotina</taxon>
        <taxon>Saccharomycetes</taxon>
        <taxon>Saccharomycetales</taxon>
        <taxon>Saccharomycetaceae</taxon>
        <taxon>Tetrapisispora</taxon>
    </lineage>
</organism>
<dbReference type="OrthoDB" id="4070448at2759"/>
<dbReference type="eggNOG" id="KOG4775">
    <property type="taxonomic scope" value="Eukaryota"/>
</dbReference>
<feature type="domain" description="Sfi1 spindle body" evidence="2">
    <location>
        <begin position="267"/>
        <end position="428"/>
    </location>
</feature>
<evidence type="ECO:0000259" key="3">
    <source>
        <dbReference type="Pfam" id="PF10638"/>
    </source>
</evidence>
<protein>
    <recommendedName>
        <fullName evidence="6">Sfi1 spindle body domain-containing protein</fullName>
    </recommendedName>
</protein>
<dbReference type="AlphaFoldDB" id="G8BU12"/>
<keyword evidence="5" id="KW-1185">Reference proteome</keyword>
<accession>G8BU12</accession>
<gene>
    <name evidence="4" type="primary">TPHA0E03000</name>
    <name evidence="4" type="ordered locus">TPHA_0E03000</name>
</gene>
<dbReference type="KEGG" id="tpf:TPHA_0E03000"/>
<reference evidence="4 5" key="1">
    <citation type="journal article" date="2011" name="Proc. Natl. Acad. Sci. U.S.A.">
        <title>Evolutionary erosion of yeast sex chromosomes by mating-type switching accidents.</title>
        <authorList>
            <person name="Gordon J.L."/>
            <person name="Armisen D."/>
            <person name="Proux-Wera E."/>
            <person name="Oheigeartaigh S.S."/>
            <person name="Byrne K.P."/>
            <person name="Wolfe K.H."/>
        </authorList>
    </citation>
    <scope>NUCLEOTIDE SEQUENCE [LARGE SCALE GENOMIC DNA]</scope>
    <source>
        <strain evidence="5">ATCC 24235 / CBS 4417 / NBRC 1672 / NRRL Y-8282 / UCD 70-5</strain>
    </source>
</reference>
<dbReference type="Pfam" id="PF10638">
    <property type="entry name" value="Sfi1_C"/>
    <property type="match status" value="1"/>
</dbReference>
<dbReference type="Pfam" id="PF08457">
    <property type="entry name" value="Sfi1"/>
    <property type="match status" value="2"/>
</dbReference>
<dbReference type="RefSeq" id="XP_003685824.1">
    <property type="nucleotide sequence ID" value="XM_003685776.1"/>
</dbReference>
<dbReference type="InterPro" id="IPR013665">
    <property type="entry name" value="Sfi1_dom"/>
</dbReference>
<dbReference type="STRING" id="1071381.G8BU12"/>
<evidence type="ECO:0000313" key="4">
    <source>
        <dbReference type="EMBL" id="CCE63390.1"/>
    </source>
</evidence>
<evidence type="ECO:0000313" key="5">
    <source>
        <dbReference type="Proteomes" id="UP000005666"/>
    </source>
</evidence>
<evidence type="ECO:0000259" key="2">
    <source>
        <dbReference type="Pfam" id="PF08457"/>
    </source>
</evidence>
<sequence>MENEDSTDLLLNDNYIQQKVNKAEDLLSDASVRATTNSLLNKDLEELLRRVSISDSKLTQKQDVNGSLFEIHKSLDPNFKFTNENQDDRPLNSILDTIYNRIQVFLIRNKMSLDFLKIFKKYVHFIEESGSDPLADKYLIDISTQLDLSFDMTPFMNELYSKLLLYPETLEMRFAYLQCHSERKLLEKYFQKVQLTSIFNACLRKLENEWNEYMLKKHFMKWINKQTTHDVNNNKAMIFNSRRLLVYGFDNIYTNLLKINSYNKAVDEYSKKKIFATMSNIMERQKQMEIKAMDALKLNTLKHFFKRLHLNHKSLTYKPKGIYLQQQVLKRWKSKITTYRQLEEKAELSKSIHLLQPLFKKWVSKIKIADKEYDKLIELERKYILKKFFRILTKKLEEQQKLAFVQVSLNKIYKKMIFQSVWRYKFEKNLSFYSFQSIQEDRTKKNILRKWKLSFNHKISALNTYDKNIFKNAFKKWKYRFSLVNNEKRIVNYLLHSKFERWNRLYDLHERARISNKKLVLNKHLKNWKQKRDRMACLEMEAERHYMYTELKNGLKSWKDSAENIKEMSKKVATFQELMLFKRFQKKFEKITSISNKQLEFQHKSEKRLTMKVFKSWSERYIIQKRDALDEASHTFRKKFVNQKKIKFLQVWKGKHILLNDYNDKAAYLGDFLLREKIMKVLNEKLNHNYALSKVASNLRNETLQGNSFTVWKEKLIQSSKLEVILKQELDNKNIVLLLNYLNIISLKMLKIRRNREMIKIFRDRWDRAILRGLILLWKTRMQNSPKKVRLRRKSPFNEVDRLETPKKSINTSGNTIPGSELVKNYKVEAMKSRYSRVRHSIPSPIKNSSTIGSTIKRRFNQRNLNVSPFPASPPKLNLYRRYNISDNKNLEIDFNELPYVKLEPIVDKSEMEQEIDNLEFHESPTQKTSRSS</sequence>
<feature type="domain" description="Spindle body associated protein C-terminal" evidence="3">
    <location>
        <begin position="799"/>
        <end position="899"/>
    </location>
</feature>
<dbReference type="GeneID" id="11531322"/>
<dbReference type="InterPro" id="IPR018907">
    <property type="entry name" value="Spindle_body_associated_C_dom"/>
</dbReference>
<dbReference type="EMBL" id="HE612860">
    <property type="protein sequence ID" value="CCE63390.1"/>
    <property type="molecule type" value="Genomic_DNA"/>
</dbReference>
<name>G8BU12_TETPH</name>
<feature type="region of interest" description="Disordered" evidence="1">
    <location>
        <begin position="914"/>
        <end position="933"/>
    </location>
</feature>
<dbReference type="OMA" id="WDRATVR"/>
<evidence type="ECO:0008006" key="6">
    <source>
        <dbReference type="Google" id="ProtNLM"/>
    </source>
</evidence>
<evidence type="ECO:0000256" key="1">
    <source>
        <dbReference type="SAM" id="MobiDB-lite"/>
    </source>
</evidence>